<keyword evidence="8" id="KW-0460">Magnesium</keyword>
<dbReference type="GO" id="GO:0004326">
    <property type="term" value="F:tetrahydrofolylpolyglutamate synthase activity"/>
    <property type="evidence" value="ECO:0007669"/>
    <property type="project" value="UniProtKB-EC"/>
</dbReference>
<evidence type="ECO:0000259" key="13">
    <source>
        <dbReference type="Pfam" id="PF08245"/>
    </source>
</evidence>
<dbReference type="InterPro" id="IPR004101">
    <property type="entry name" value="Mur_ligase_C"/>
</dbReference>
<dbReference type="PIRSF" id="PIRSF001563">
    <property type="entry name" value="Folylpolyglu_synth"/>
    <property type="match status" value="1"/>
</dbReference>
<name>A0A1J4TPE9_9BACT</name>
<evidence type="ECO:0000256" key="1">
    <source>
        <dbReference type="ARBA" id="ARBA00001946"/>
    </source>
</evidence>
<dbReference type="InterPro" id="IPR001645">
    <property type="entry name" value="Folylpolyglutamate_synth"/>
</dbReference>
<comment type="cofactor">
    <cofactor evidence="1">
        <name>Mg(2+)</name>
        <dbReference type="ChEBI" id="CHEBI:18420"/>
    </cofactor>
</comment>
<dbReference type="SUPFAM" id="SSF53623">
    <property type="entry name" value="MurD-like peptide ligases, catalytic domain"/>
    <property type="match status" value="1"/>
</dbReference>
<dbReference type="EMBL" id="MNUY01000067">
    <property type="protein sequence ID" value="OIO13129.1"/>
    <property type="molecule type" value="Genomic_DNA"/>
</dbReference>
<evidence type="ECO:0000259" key="12">
    <source>
        <dbReference type="Pfam" id="PF02875"/>
    </source>
</evidence>
<evidence type="ECO:0000256" key="8">
    <source>
        <dbReference type="ARBA" id="ARBA00022842"/>
    </source>
</evidence>
<evidence type="ECO:0000256" key="10">
    <source>
        <dbReference type="ARBA" id="ARBA00047493"/>
    </source>
</evidence>
<dbReference type="InterPro" id="IPR036615">
    <property type="entry name" value="Mur_ligase_C_dom_sf"/>
</dbReference>
<dbReference type="NCBIfam" id="TIGR01499">
    <property type="entry name" value="folC"/>
    <property type="match status" value="1"/>
</dbReference>
<dbReference type="GO" id="GO:0005524">
    <property type="term" value="F:ATP binding"/>
    <property type="evidence" value="ECO:0007669"/>
    <property type="project" value="UniProtKB-KW"/>
</dbReference>
<dbReference type="SUPFAM" id="SSF53244">
    <property type="entry name" value="MurD-like peptide ligases, peptide-binding domain"/>
    <property type="match status" value="1"/>
</dbReference>
<comment type="similarity">
    <text evidence="2 11">Belongs to the folylpolyglutamate synthase family.</text>
</comment>
<dbReference type="GO" id="GO:0046872">
    <property type="term" value="F:metal ion binding"/>
    <property type="evidence" value="ECO:0007669"/>
    <property type="project" value="UniProtKB-KW"/>
</dbReference>
<dbReference type="PANTHER" id="PTHR11136">
    <property type="entry name" value="FOLYLPOLYGLUTAMATE SYNTHASE-RELATED"/>
    <property type="match status" value="1"/>
</dbReference>
<keyword evidence="7 11" id="KW-0067">ATP-binding</keyword>
<evidence type="ECO:0000256" key="11">
    <source>
        <dbReference type="PIRNR" id="PIRNR001563"/>
    </source>
</evidence>
<reference evidence="14 15" key="1">
    <citation type="journal article" date="2016" name="Environ. Microbiol.">
        <title>Genomic resolution of a cold subsurface aquifer community provides metabolic insights for novel microbes adapted to high CO concentrations.</title>
        <authorList>
            <person name="Probst A.J."/>
            <person name="Castelle C.J."/>
            <person name="Singh A."/>
            <person name="Brown C.T."/>
            <person name="Anantharaman K."/>
            <person name="Sharon I."/>
            <person name="Hug L.A."/>
            <person name="Burstein D."/>
            <person name="Emerson J.B."/>
            <person name="Thomas B.C."/>
            <person name="Banfield J.F."/>
        </authorList>
    </citation>
    <scope>NUCLEOTIDE SEQUENCE [LARGE SCALE GENOMIC DNA]</scope>
    <source>
        <strain evidence="14">CG1_02_37_22</strain>
    </source>
</reference>
<dbReference type="Gene3D" id="3.40.1190.10">
    <property type="entry name" value="Mur-like, catalytic domain"/>
    <property type="match status" value="1"/>
</dbReference>
<dbReference type="InterPro" id="IPR018109">
    <property type="entry name" value="Folylpolyglutamate_synth_CS"/>
</dbReference>
<evidence type="ECO:0000313" key="15">
    <source>
        <dbReference type="Proteomes" id="UP000183120"/>
    </source>
</evidence>
<dbReference type="InterPro" id="IPR036565">
    <property type="entry name" value="Mur-like_cat_sf"/>
</dbReference>
<evidence type="ECO:0000256" key="5">
    <source>
        <dbReference type="ARBA" id="ARBA00022723"/>
    </source>
</evidence>
<dbReference type="PROSITE" id="PS01012">
    <property type="entry name" value="FOLYLPOLYGLU_SYNT_2"/>
    <property type="match status" value="1"/>
</dbReference>
<gene>
    <name evidence="14" type="ORF">AUJ73_04235</name>
</gene>
<organism evidence="14 15">
    <name type="scientific">Candidatus Gottesmanbacteria bacterium CG1_02_37_22</name>
    <dbReference type="NCBI Taxonomy" id="1805209"/>
    <lineage>
        <taxon>Bacteria</taxon>
        <taxon>Candidatus Gottesmaniibacteriota</taxon>
    </lineage>
</organism>
<dbReference type="FunFam" id="3.40.1190.10:FF:000011">
    <property type="entry name" value="Folylpolyglutamate synthase/dihydrofolate synthase"/>
    <property type="match status" value="1"/>
</dbReference>
<comment type="catalytic activity">
    <reaction evidence="10">
        <text>(6S)-5,6,7,8-tetrahydrofolyl-(gamma-L-Glu)(n) + L-glutamate + ATP = (6S)-5,6,7,8-tetrahydrofolyl-(gamma-L-Glu)(n+1) + ADP + phosphate + H(+)</text>
        <dbReference type="Rhea" id="RHEA:10580"/>
        <dbReference type="Rhea" id="RHEA-COMP:14738"/>
        <dbReference type="Rhea" id="RHEA-COMP:14740"/>
        <dbReference type="ChEBI" id="CHEBI:15378"/>
        <dbReference type="ChEBI" id="CHEBI:29985"/>
        <dbReference type="ChEBI" id="CHEBI:30616"/>
        <dbReference type="ChEBI" id="CHEBI:43474"/>
        <dbReference type="ChEBI" id="CHEBI:141005"/>
        <dbReference type="ChEBI" id="CHEBI:456216"/>
        <dbReference type="EC" id="6.3.2.17"/>
    </reaction>
</comment>
<dbReference type="Pfam" id="PF02875">
    <property type="entry name" value="Mur_ligase_C"/>
    <property type="match status" value="1"/>
</dbReference>
<dbReference type="STRING" id="1805209.AUJ73_04235"/>
<feature type="domain" description="Mur ligase C-terminal" evidence="12">
    <location>
        <begin position="324"/>
        <end position="450"/>
    </location>
</feature>
<dbReference type="Gene3D" id="3.90.190.20">
    <property type="entry name" value="Mur ligase, C-terminal domain"/>
    <property type="match status" value="1"/>
</dbReference>
<proteinExistence type="inferred from homology"/>
<evidence type="ECO:0000313" key="14">
    <source>
        <dbReference type="EMBL" id="OIO13129.1"/>
    </source>
</evidence>
<keyword evidence="5" id="KW-0479">Metal-binding</keyword>
<keyword evidence="6 11" id="KW-0547">Nucleotide-binding</keyword>
<feature type="domain" description="Mur ligase central" evidence="13">
    <location>
        <begin position="154"/>
        <end position="294"/>
    </location>
</feature>
<evidence type="ECO:0000256" key="3">
    <source>
        <dbReference type="ARBA" id="ARBA00013025"/>
    </source>
</evidence>
<evidence type="ECO:0000256" key="4">
    <source>
        <dbReference type="ARBA" id="ARBA00022598"/>
    </source>
</evidence>
<accession>A0A1J4TPE9</accession>
<dbReference type="GO" id="GO:0005737">
    <property type="term" value="C:cytoplasm"/>
    <property type="evidence" value="ECO:0007669"/>
    <property type="project" value="TreeGrafter"/>
</dbReference>
<evidence type="ECO:0000256" key="2">
    <source>
        <dbReference type="ARBA" id="ARBA00008276"/>
    </source>
</evidence>
<sequence>MLTTLEEALIYLEKYIPRPQAKFPGLIGLKRIEKLLSILGAPHLSYPTIHVGGTSGKGSTATFIASILATEYKVGLYTSPHLMKVNERIKIIRKVKSQNAKVKSTIQNSKIFHTLDISDRNFIRVLNLLVPLIAEMDNTKYGPPSYFEIITAMAFLYFRTQKVDIAVIEVGLGGRYDATNVVKPLVAVLTNVGLDHTEVLGNTVEEIALDKVGIIKKNIHVVTGVTQPSVKKIVRSKCSETNSQLLLLNRNFSYKVKKIDLNGSVFDYRGSSEYQNLKTGLVGEHQIRNASLAIKTIKQLSIINYQFTIGEIRQGLRNAYVSARFEIHNRKPLVILDGAHNQDKMKALVKAVKVIYPGKKITVILAIKSDKNAKDILRELVKISQRIILTQYRLRTDVGDTVSHDPNLLSKIVKEIDPAIDIMKIKSPLEALRYASFHVSSRDLILVTGSLYLIGEIKKFSMV</sequence>
<protein>
    <recommendedName>
        <fullName evidence="3">tetrahydrofolate synthase</fullName>
        <ecNumber evidence="3">6.3.2.17</ecNumber>
    </recommendedName>
    <alternativeName>
        <fullName evidence="9">Tetrahydrofolylpolyglutamate synthase</fullName>
    </alternativeName>
</protein>
<dbReference type="GO" id="GO:0008841">
    <property type="term" value="F:dihydrofolate synthase activity"/>
    <property type="evidence" value="ECO:0007669"/>
    <property type="project" value="TreeGrafter"/>
</dbReference>
<dbReference type="Pfam" id="PF08245">
    <property type="entry name" value="Mur_ligase_M"/>
    <property type="match status" value="1"/>
</dbReference>
<keyword evidence="4 11" id="KW-0436">Ligase</keyword>
<evidence type="ECO:0000256" key="9">
    <source>
        <dbReference type="ARBA" id="ARBA00030592"/>
    </source>
</evidence>
<dbReference type="InterPro" id="IPR013221">
    <property type="entry name" value="Mur_ligase_cen"/>
</dbReference>
<dbReference type="Proteomes" id="UP000183120">
    <property type="component" value="Unassembled WGS sequence"/>
</dbReference>
<dbReference type="EC" id="6.3.2.17" evidence="3"/>
<evidence type="ECO:0000256" key="7">
    <source>
        <dbReference type="ARBA" id="ARBA00022840"/>
    </source>
</evidence>
<evidence type="ECO:0000256" key="6">
    <source>
        <dbReference type="ARBA" id="ARBA00022741"/>
    </source>
</evidence>
<dbReference type="AlphaFoldDB" id="A0A1J4TPE9"/>
<dbReference type="PANTHER" id="PTHR11136:SF0">
    <property type="entry name" value="DIHYDROFOLATE SYNTHETASE-RELATED"/>
    <property type="match status" value="1"/>
</dbReference>
<comment type="caution">
    <text evidence="14">The sequence shown here is derived from an EMBL/GenBank/DDBJ whole genome shotgun (WGS) entry which is preliminary data.</text>
</comment>